<dbReference type="EMBL" id="LAYJ01000101">
    <property type="protein sequence ID" value="KKI50763.1"/>
    <property type="molecule type" value="Genomic_DNA"/>
</dbReference>
<evidence type="ECO:0000313" key="1">
    <source>
        <dbReference type="EMBL" id="KKI50763.1"/>
    </source>
</evidence>
<dbReference type="Proteomes" id="UP000034076">
    <property type="component" value="Unassembled WGS sequence"/>
</dbReference>
<organism evidence="1 2">
    <name type="scientific">Christensenella hongkongensis</name>
    <dbReference type="NCBI Taxonomy" id="270498"/>
    <lineage>
        <taxon>Bacteria</taxon>
        <taxon>Bacillati</taxon>
        <taxon>Bacillota</taxon>
        <taxon>Clostridia</taxon>
        <taxon>Christensenellales</taxon>
        <taxon>Christensenellaceae</taxon>
        <taxon>Christensenella</taxon>
    </lineage>
</organism>
<dbReference type="InterPro" id="IPR011013">
    <property type="entry name" value="Gal_mutarotase_sf_dom"/>
</dbReference>
<dbReference type="InterPro" id="IPR014718">
    <property type="entry name" value="GH-type_carb-bd"/>
</dbReference>
<dbReference type="RefSeq" id="WP_046443561.1">
    <property type="nucleotide sequence ID" value="NZ_LAYJ01000101.1"/>
</dbReference>
<dbReference type="Pfam" id="PF01263">
    <property type="entry name" value="Aldose_epim"/>
    <property type="match status" value="1"/>
</dbReference>
<dbReference type="PANTHER" id="PTHR11122">
    <property type="entry name" value="APOSPORY-ASSOCIATED PROTEIN C-RELATED"/>
    <property type="match status" value="1"/>
</dbReference>
<accession>A0A0M2NEZ6</accession>
<keyword evidence="2" id="KW-1185">Reference proteome</keyword>
<proteinExistence type="predicted"/>
<protein>
    <submittedName>
        <fullName evidence="1">LacX protein, plasmid</fullName>
    </submittedName>
</protein>
<gene>
    <name evidence="1" type="ORF">CHK_1689</name>
</gene>
<dbReference type="AlphaFoldDB" id="A0A0M2NEZ6"/>
<dbReference type="GO" id="GO:0030246">
    <property type="term" value="F:carbohydrate binding"/>
    <property type="evidence" value="ECO:0007669"/>
    <property type="project" value="InterPro"/>
</dbReference>
<dbReference type="InterPro" id="IPR008183">
    <property type="entry name" value="Aldose_1/G6P_1-epimerase"/>
</dbReference>
<reference evidence="1 2" key="1">
    <citation type="submission" date="2015-04" db="EMBL/GenBank/DDBJ databases">
        <title>Draft genome sequence of bacteremic isolate Catabacter hongkongensis type strain HKU16T.</title>
        <authorList>
            <person name="Lau S.K."/>
            <person name="Teng J.L."/>
            <person name="Huang Y."/>
            <person name="Curreem S.O."/>
            <person name="Tsui S.K."/>
            <person name="Woo P.C."/>
        </authorList>
    </citation>
    <scope>NUCLEOTIDE SEQUENCE [LARGE SCALE GENOMIC DNA]</scope>
    <source>
        <strain evidence="1 2">HKU16</strain>
    </source>
</reference>
<dbReference type="CDD" id="cd09024">
    <property type="entry name" value="Aldose_epim_lacX"/>
    <property type="match status" value="1"/>
</dbReference>
<dbReference type="Gene3D" id="2.70.98.10">
    <property type="match status" value="1"/>
</dbReference>
<dbReference type="GO" id="GO:0016853">
    <property type="term" value="F:isomerase activity"/>
    <property type="evidence" value="ECO:0007669"/>
    <property type="project" value="InterPro"/>
</dbReference>
<dbReference type="GO" id="GO:0005975">
    <property type="term" value="P:carbohydrate metabolic process"/>
    <property type="evidence" value="ECO:0007669"/>
    <property type="project" value="InterPro"/>
</dbReference>
<dbReference type="PANTHER" id="PTHR11122:SF13">
    <property type="entry name" value="GLUCOSE-6-PHOSPHATE 1-EPIMERASE"/>
    <property type="match status" value="1"/>
</dbReference>
<dbReference type="SUPFAM" id="SSF74650">
    <property type="entry name" value="Galactose mutarotase-like"/>
    <property type="match status" value="1"/>
</dbReference>
<dbReference type="STRING" id="270498.CHK_1689"/>
<dbReference type="OrthoDB" id="9795355at2"/>
<dbReference type="InterPro" id="IPR037481">
    <property type="entry name" value="LacX"/>
</dbReference>
<comment type="caution">
    <text evidence="1">The sequence shown here is derived from an EMBL/GenBank/DDBJ whole genome shotgun (WGS) entry which is preliminary data.</text>
</comment>
<evidence type="ECO:0000313" key="2">
    <source>
        <dbReference type="Proteomes" id="UP000034076"/>
    </source>
</evidence>
<sequence length="293" mass="33463">MIYTIENDSIRVQISDVGAELQSIVGKKDNTEYLWQGDAQYWSGRAYNLFPICGRLTDGKYTYQGKTYEMNLHGFARKSEFAVKEQTLDSITFRLKANETTLAQYPFRFDLLITYTIKGASLKTTITVKNDDTQSMIFAVGGHPGFNVPMNEDVPFTDYYLEFDCEKPAKAIVMSPTCYTTRDTEDFPLEGGTTLPLRHNLFDNDAIVLQDMCKAVTLKSRTGKKYIRVEYPDMNYLGLWHAPKTEAPYLCIEPWTSVPAYDSEVDDLETKRDMLRLEAGETYKNSYTISIEG</sequence>
<name>A0A0M2NEZ6_9FIRM</name>